<feature type="transmembrane region" description="Helical" evidence="5">
    <location>
        <begin position="440"/>
        <end position="462"/>
    </location>
</feature>
<gene>
    <name evidence="6" type="ORF">NNL39_02460</name>
</gene>
<evidence type="ECO:0000256" key="2">
    <source>
        <dbReference type="ARBA" id="ARBA00006739"/>
    </source>
</evidence>
<feature type="transmembrane region" description="Helical" evidence="5">
    <location>
        <begin position="558"/>
        <end position="574"/>
    </location>
</feature>
<feature type="transmembrane region" description="Helical" evidence="5">
    <location>
        <begin position="693"/>
        <end position="712"/>
    </location>
</feature>
<feature type="transmembrane region" description="Helical" evidence="5">
    <location>
        <begin position="658"/>
        <end position="681"/>
    </location>
</feature>
<evidence type="ECO:0000256" key="1">
    <source>
        <dbReference type="ARBA" id="ARBA00004776"/>
    </source>
</evidence>
<proteinExistence type="inferred from homology"/>
<keyword evidence="5" id="KW-1133">Transmembrane helix</keyword>
<evidence type="ECO:0000256" key="3">
    <source>
        <dbReference type="ARBA" id="ARBA00022676"/>
    </source>
</evidence>
<feature type="transmembrane region" description="Helical" evidence="5">
    <location>
        <begin position="907"/>
        <end position="928"/>
    </location>
</feature>
<keyword evidence="7" id="KW-1185">Reference proteome</keyword>
<feature type="transmembrane region" description="Helical" evidence="5">
    <location>
        <begin position="518"/>
        <end position="546"/>
    </location>
</feature>
<keyword evidence="4 6" id="KW-0808">Transferase</keyword>
<evidence type="ECO:0000313" key="6">
    <source>
        <dbReference type="EMBL" id="UTT62989.1"/>
    </source>
</evidence>
<dbReference type="SUPFAM" id="SSF53448">
    <property type="entry name" value="Nucleotide-diphospho-sugar transferases"/>
    <property type="match status" value="1"/>
</dbReference>
<dbReference type="PANTHER" id="PTHR43179">
    <property type="entry name" value="RHAMNOSYLTRANSFERASE WBBL"/>
    <property type="match status" value="1"/>
</dbReference>
<dbReference type="GO" id="GO:0016757">
    <property type="term" value="F:glycosyltransferase activity"/>
    <property type="evidence" value="ECO:0007669"/>
    <property type="project" value="UniProtKB-KW"/>
</dbReference>
<reference evidence="6" key="1">
    <citation type="submission" date="2022-07" db="EMBL/GenBank/DDBJ databases">
        <title>Taxonomic analysis of Microcella humidisoli nov. sp., isolated from riverside soil.</title>
        <authorList>
            <person name="Molina K.M."/>
            <person name="Kim S.B."/>
        </authorList>
    </citation>
    <scope>NUCLEOTIDE SEQUENCE</scope>
    <source>
        <strain evidence="6">MMS21-STM10</strain>
    </source>
</reference>
<keyword evidence="3 6" id="KW-0328">Glycosyltransferase</keyword>
<dbReference type="EC" id="2.4.-.-" evidence="6"/>
<dbReference type="EMBL" id="CP101497">
    <property type="protein sequence ID" value="UTT62989.1"/>
    <property type="molecule type" value="Genomic_DNA"/>
</dbReference>
<organism evidence="6 7">
    <name type="scientific">Microcella humidisoli</name>
    <dbReference type="NCBI Taxonomy" id="2963406"/>
    <lineage>
        <taxon>Bacteria</taxon>
        <taxon>Bacillati</taxon>
        <taxon>Actinomycetota</taxon>
        <taxon>Actinomycetes</taxon>
        <taxon>Micrococcales</taxon>
        <taxon>Microbacteriaceae</taxon>
        <taxon>Microcella</taxon>
    </lineage>
</organism>
<feature type="transmembrane region" description="Helical" evidence="5">
    <location>
        <begin position="293"/>
        <end position="313"/>
    </location>
</feature>
<dbReference type="Gene3D" id="3.90.550.10">
    <property type="entry name" value="Spore Coat Polysaccharide Biosynthesis Protein SpsA, Chain A"/>
    <property type="match status" value="1"/>
</dbReference>
<evidence type="ECO:0000256" key="4">
    <source>
        <dbReference type="ARBA" id="ARBA00022679"/>
    </source>
</evidence>
<evidence type="ECO:0000313" key="7">
    <source>
        <dbReference type="Proteomes" id="UP001060039"/>
    </source>
</evidence>
<feature type="transmembrane region" description="Helical" evidence="5">
    <location>
        <begin position="613"/>
        <end position="646"/>
    </location>
</feature>
<dbReference type="InterPro" id="IPR029044">
    <property type="entry name" value="Nucleotide-diphossugar_trans"/>
</dbReference>
<keyword evidence="5" id="KW-0472">Membrane</keyword>
<accession>A0ABY5FXZ9</accession>
<dbReference type="Proteomes" id="UP001060039">
    <property type="component" value="Chromosome"/>
</dbReference>
<comment type="pathway">
    <text evidence="1">Cell wall biogenesis; cell wall polysaccharide biosynthesis.</text>
</comment>
<dbReference type="Pfam" id="PF13641">
    <property type="entry name" value="Glyco_tranf_2_3"/>
    <property type="match status" value="1"/>
</dbReference>
<keyword evidence="5" id="KW-0812">Transmembrane</keyword>
<sequence>MQPRVIAIVAARRGGEALQQTLDALAQQSRRPDLLVVVDAAGADAVTSQLAAANPTQFVTASSGLGFGELVHRGLAAVPVPQPTSSPYGGVDEWVWLLRHDTVPDPRALERLLAAVEIAPSVAAAGPKQLEAEHPTVIAGYGETLTRWGASIGFAERELDQAQHDRMSDVLAMGEAGLLVRRTVYNAVEGFDPALPSVDAALDLCVRIRLAGHRVIGVPQARVFVHEGSALAARPGAAPRPVSARTHARWRRTAQLHRRLVYAPAAAVPLHWLSLVPLAVARALGHLLRKRPTLVGAEFAAALAVAFSGGAVPSARRRLARGRTLGWGAIDPLRLPPDEVRRRRAIARDAEVSAQEDDRPPRPDFLPGGAAAVAVAALVGVIASAPLLGAPALLGGALAPLAPDVASLLAGLEGSSAGAADPFAFVLALLGVLTPWQPSLSLVVLWVAALPLAALGGWWAAAAVVRRPVPAFVVALVWAFSPALLSALALGRPAAVIAHLALPWLIVSAARAPRSWSAAAVVGLTGAVVVASAPSLLPALLIAWVVWMLANPRRAGRLLTLVVPTAALLAPLVVDQLRRGTPGGLLADPGLPAPPGAVSAPTLLLGWPAPELVLAPLTALLPGVGATALLVALAVLAAPLVVLALLGTALPEGRRGIVPLVLAALGLVTAWAVAGISVSVAEGRPVLLDTAPALSLLGMGLALAAGIALDGLQAAPRHRAARAVGGGFAGVAVIASALAIAPLVVVAATGGTAVTPSEPSTLPALVAAEAQRDPALGTIVLTPVEGGLAVRLERGAGATLIAQRTVEATAVLAGDGPAPAAEALALLAGNLAAPSGRDVAPELDALDARFVLLEQADPGVAGSTVDGITAALDGNAVLAPVGAADAGQLWRVVPDDTSRTAEPERPASSAIVLAVQLGILALTLLLAVPTSLRPRRARADLRADDTPASTFEAGDDDE</sequence>
<protein>
    <submittedName>
        <fullName evidence="6">Glycosyltransferase</fullName>
        <ecNumber evidence="6">2.4.-.-</ecNumber>
    </submittedName>
</protein>
<dbReference type="PANTHER" id="PTHR43179:SF12">
    <property type="entry name" value="GALACTOFURANOSYLTRANSFERASE GLFT2"/>
    <property type="match status" value="1"/>
</dbReference>
<comment type="similarity">
    <text evidence="2">Belongs to the glycosyltransferase 2 family.</text>
</comment>
<feature type="transmembrane region" description="Helical" evidence="5">
    <location>
        <begin position="260"/>
        <end position="281"/>
    </location>
</feature>
<feature type="transmembrane region" description="Helical" evidence="5">
    <location>
        <begin position="369"/>
        <end position="394"/>
    </location>
</feature>
<feature type="transmembrane region" description="Helical" evidence="5">
    <location>
        <begin position="468"/>
        <end position="487"/>
    </location>
</feature>
<feature type="transmembrane region" description="Helical" evidence="5">
    <location>
        <begin position="724"/>
        <end position="748"/>
    </location>
</feature>
<dbReference type="RefSeq" id="WP_255160122.1">
    <property type="nucleotide sequence ID" value="NZ_CP101497.1"/>
</dbReference>
<evidence type="ECO:0000256" key="5">
    <source>
        <dbReference type="SAM" id="Phobius"/>
    </source>
</evidence>
<name>A0ABY5FXZ9_9MICO</name>